<evidence type="ECO:0000259" key="12">
    <source>
        <dbReference type="Pfam" id="PF07732"/>
    </source>
</evidence>
<evidence type="ECO:0000256" key="9">
    <source>
        <dbReference type="ARBA" id="ARBA00048092"/>
    </source>
</evidence>
<evidence type="ECO:0000259" key="11">
    <source>
        <dbReference type="Pfam" id="PF07731"/>
    </source>
</evidence>
<dbReference type="Pfam" id="PF07732">
    <property type="entry name" value="Cu-oxidase_3"/>
    <property type="match status" value="1"/>
</dbReference>
<evidence type="ECO:0000313" key="13">
    <source>
        <dbReference type="EMBL" id="MCT2588444.1"/>
    </source>
</evidence>
<comment type="caution">
    <text evidence="13">The sequence shown here is derived from an EMBL/GenBank/DDBJ whole genome shotgun (WGS) entry which is preliminary data.</text>
</comment>
<protein>
    <recommendedName>
        <fullName evidence="6">Multicopper oxidase CueO</fullName>
        <ecNumber evidence="5">1.16.3.4</ecNumber>
    </recommendedName>
    <alternativeName>
        <fullName evidence="7">Copper efflux oxidase</fullName>
    </alternativeName>
    <alternativeName>
        <fullName evidence="8">Cuprous oxidase</fullName>
    </alternativeName>
</protein>
<feature type="domain" description="Plastocyanin-like" evidence="11">
    <location>
        <begin position="365"/>
        <end position="480"/>
    </location>
</feature>
<organism evidence="13 14">
    <name type="scientific">Streptomyces gossypii</name>
    <dbReference type="NCBI Taxonomy" id="2883101"/>
    <lineage>
        <taxon>Bacteria</taxon>
        <taxon>Bacillati</taxon>
        <taxon>Actinomycetota</taxon>
        <taxon>Actinomycetes</taxon>
        <taxon>Kitasatosporales</taxon>
        <taxon>Streptomycetaceae</taxon>
        <taxon>Streptomyces</taxon>
    </lineage>
</organism>
<evidence type="ECO:0000313" key="14">
    <source>
        <dbReference type="Proteomes" id="UP001156389"/>
    </source>
</evidence>
<dbReference type="Pfam" id="PF07731">
    <property type="entry name" value="Cu-oxidase_2"/>
    <property type="match status" value="1"/>
</dbReference>
<dbReference type="PANTHER" id="PTHR48267">
    <property type="entry name" value="CUPREDOXIN SUPERFAMILY PROTEIN"/>
    <property type="match status" value="1"/>
</dbReference>
<dbReference type="EMBL" id="JAJAGO010000001">
    <property type="protein sequence ID" value="MCT2588444.1"/>
    <property type="molecule type" value="Genomic_DNA"/>
</dbReference>
<comment type="subunit">
    <text evidence="2">Monomer.</text>
</comment>
<evidence type="ECO:0000256" key="6">
    <source>
        <dbReference type="ARBA" id="ARBA00041027"/>
    </source>
</evidence>
<dbReference type="PROSITE" id="PS00080">
    <property type="entry name" value="MULTICOPPER_OXIDASE2"/>
    <property type="match status" value="1"/>
</dbReference>
<reference evidence="13 14" key="1">
    <citation type="submission" date="2021-10" db="EMBL/GenBank/DDBJ databases">
        <title>Streptomyces gossypii sp. nov., isolated from soil collected from cotton field.</title>
        <authorList>
            <person name="Ge X."/>
            <person name="Chen X."/>
            <person name="Liu W."/>
        </authorList>
    </citation>
    <scope>NUCLEOTIDE SEQUENCE [LARGE SCALE GENOMIC DNA]</scope>
    <source>
        <strain evidence="13 14">N2-109</strain>
    </source>
</reference>
<evidence type="ECO:0000256" key="8">
    <source>
        <dbReference type="ARBA" id="ARBA00043090"/>
    </source>
</evidence>
<feature type="domain" description="Plastocyanin-like" evidence="12">
    <location>
        <begin position="83"/>
        <end position="184"/>
    </location>
</feature>
<keyword evidence="14" id="KW-1185">Reference proteome</keyword>
<dbReference type="PROSITE" id="PS51318">
    <property type="entry name" value="TAT"/>
    <property type="match status" value="1"/>
</dbReference>
<name>A0ABT2JMG0_9ACTN</name>
<dbReference type="EC" id="1.16.3.4" evidence="5"/>
<feature type="domain" description="Plastocyanin-like" evidence="10">
    <location>
        <begin position="241"/>
        <end position="311"/>
    </location>
</feature>
<dbReference type="InterPro" id="IPR011707">
    <property type="entry name" value="Cu-oxidase-like_N"/>
</dbReference>
<dbReference type="NCBIfam" id="TIGR01409">
    <property type="entry name" value="TAT_signal_seq"/>
    <property type="match status" value="1"/>
</dbReference>
<evidence type="ECO:0000256" key="1">
    <source>
        <dbReference type="ARBA" id="ARBA00010609"/>
    </source>
</evidence>
<evidence type="ECO:0000256" key="7">
    <source>
        <dbReference type="ARBA" id="ARBA00042896"/>
    </source>
</evidence>
<evidence type="ECO:0000259" key="10">
    <source>
        <dbReference type="Pfam" id="PF00394"/>
    </source>
</evidence>
<dbReference type="InterPro" id="IPR001117">
    <property type="entry name" value="Cu-oxidase_2nd"/>
</dbReference>
<dbReference type="InterPro" id="IPR002355">
    <property type="entry name" value="Cu_oxidase_Cu_BS"/>
</dbReference>
<dbReference type="CDD" id="cd13890">
    <property type="entry name" value="CuRO_3_CueO_FtsP"/>
    <property type="match status" value="1"/>
</dbReference>
<evidence type="ECO:0000256" key="4">
    <source>
        <dbReference type="ARBA" id="ARBA00023002"/>
    </source>
</evidence>
<dbReference type="InterPro" id="IPR006311">
    <property type="entry name" value="TAT_signal"/>
</dbReference>
<evidence type="ECO:0000256" key="5">
    <source>
        <dbReference type="ARBA" id="ARBA00038978"/>
    </source>
</evidence>
<dbReference type="InterPro" id="IPR011706">
    <property type="entry name" value="Cu-oxidase_C"/>
</dbReference>
<keyword evidence="3" id="KW-0479">Metal-binding</keyword>
<dbReference type="InterPro" id="IPR045087">
    <property type="entry name" value="Cu-oxidase_fam"/>
</dbReference>
<dbReference type="RefSeq" id="WP_260215352.1">
    <property type="nucleotide sequence ID" value="NZ_JAJAGO010000001.1"/>
</dbReference>
<comment type="catalytic activity">
    <reaction evidence="9">
        <text>4 Cu(+) + O2 + 4 H(+) = 4 Cu(2+) + 2 H2O</text>
        <dbReference type="Rhea" id="RHEA:30083"/>
        <dbReference type="ChEBI" id="CHEBI:15377"/>
        <dbReference type="ChEBI" id="CHEBI:15378"/>
        <dbReference type="ChEBI" id="CHEBI:15379"/>
        <dbReference type="ChEBI" id="CHEBI:29036"/>
        <dbReference type="ChEBI" id="CHEBI:49552"/>
        <dbReference type="EC" id="1.16.3.4"/>
    </reaction>
    <physiologicalReaction direction="left-to-right" evidence="9">
        <dbReference type="Rhea" id="RHEA:30084"/>
    </physiologicalReaction>
</comment>
<sequence>MVTRRSAIKAGAVLTGAMGTAGLVMPSPGSASEASDIDPNTVTKFICPMPLPRVLQPESSTYTTDYYTIRMKEARKEVLPGRWTTLRTFDGDFPGPVIKAQTGRRVVVRQINDLSVVTSIHLHGAHVPQSSDGWPMDTIAPGGGSKTYTYPNEQPHANLWFHDHAHHVESENVYRGLAATYLLTDDIEKGLNLPKGEFDVPISLRDAHFDHAAELVYTMGDRARECVVANGKTWPYYEVRARKYRFRLFNTSNMRFFSLKLSDGSSFAQIGSDGGLLAGPLQTTSLALSPGERADIVVDFSQYPRGTHLVLENGLAPTPDSPLAQVLQFRVTQSAPDSSTVPDTLRSLPTLPAPVSERSIVLQSDETGTDRHGYIDGKVFDPDRVDSEVQYGATEVWTVTNANENAPHNFHIHLVQFRVLERNGKPVTSGPESGLKDTVTVFPGEVVKIQATFTGYRGKYVYHCHMLDHSAMGMMATLQVV</sequence>
<dbReference type="SUPFAM" id="SSF49503">
    <property type="entry name" value="Cupredoxins"/>
    <property type="match status" value="3"/>
</dbReference>
<gene>
    <name evidence="13" type="ORF">LHJ74_00535</name>
</gene>
<dbReference type="Pfam" id="PF00394">
    <property type="entry name" value="Cu-oxidase"/>
    <property type="match status" value="1"/>
</dbReference>
<comment type="similarity">
    <text evidence="1">Belongs to the multicopper oxidase family.</text>
</comment>
<evidence type="ECO:0000256" key="2">
    <source>
        <dbReference type="ARBA" id="ARBA00011245"/>
    </source>
</evidence>
<evidence type="ECO:0000256" key="3">
    <source>
        <dbReference type="ARBA" id="ARBA00022723"/>
    </source>
</evidence>
<dbReference type="PANTHER" id="PTHR48267:SF1">
    <property type="entry name" value="BILIRUBIN OXIDASE"/>
    <property type="match status" value="1"/>
</dbReference>
<accession>A0ABT2JMG0</accession>
<keyword evidence="4" id="KW-0560">Oxidoreductase</keyword>
<dbReference type="Proteomes" id="UP001156389">
    <property type="component" value="Unassembled WGS sequence"/>
</dbReference>
<dbReference type="InterPro" id="IPR019546">
    <property type="entry name" value="TAT_signal_bac_arc"/>
</dbReference>
<proteinExistence type="inferred from homology"/>
<dbReference type="Gene3D" id="2.60.40.420">
    <property type="entry name" value="Cupredoxins - blue copper proteins"/>
    <property type="match status" value="3"/>
</dbReference>
<dbReference type="InterPro" id="IPR008972">
    <property type="entry name" value="Cupredoxin"/>
</dbReference>